<gene>
    <name evidence="8" type="ORF">FA046_05095</name>
</gene>
<dbReference type="Pfam" id="PF16870">
    <property type="entry name" value="OxoGdeHyase_C"/>
    <property type="match status" value="1"/>
</dbReference>
<organism evidence="8 9">
    <name type="scientific">Pedobacter cryophilus</name>
    <dbReference type="NCBI Taxonomy" id="2571271"/>
    <lineage>
        <taxon>Bacteria</taxon>
        <taxon>Pseudomonadati</taxon>
        <taxon>Bacteroidota</taxon>
        <taxon>Sphingobacteriia</taxon>
        <taxon>Sphingobacteriales</taxon>
        <taxon>Sphingobacteriaceae</taxon>
        <taxon>Pedobacter</taxon>
    </lineage>
</organism>
<comment type="similarity">
    <text evidence="3">Belongs to the alpha-ketoglutarate dehydrogenase family.</text>
</comment>
<dbReference type="EMBL" id="SWBP01000001">
    <property type="protein sequence ID" value="TKC01055.1"/>
    <property type="molecule type" value="Genomic_DNA"/>
</dbReference>
<dbReference type="InterPro" id="IPR005475">
    <property type="entry name" value="Transketolase-like_Pyr-bd"/>
</dbReference>
<dbReference type="GO" id="GO:0005829">
    <property type="term" value="C:cytosol"/>
    <property type="evidence" value="ECO:0007669"/>
    <property type="project" value="TreeGrafter"/>
</dbReference>
<dbReference type="Proteomes" id="UP000308181">
    <property type="component" value="Unassembled WGS sequence"/>
</dbReference>
<dbReference type="CDD" id="cd02016">
    <property type="entry name" value="TPP_E1_OGDC_like"/>
    <property type="match status" value="1"/>
</dbReference>
<dbReference type="InterPro" id="IPR032106">
    <property type="entry name" value="2-oxogl_dehyd_N"/>
</dbReference>
<dbReference type="Gene3D" id="3.40.50.11610">
    <property type="entry name" value="Multifunctional 2-oxoglutarate metabolism enzyme, C-terminal domain"/>
    <property type="match status" value="1"/>
</dbReference>
<dbReference type="PIRSF" id="PIRSF000157">
    <property type="entry name" value="Oxoglu_dh_E1"/>
    <property type="match status" value="1"/>
</dbReference>
<evidence type="ECO:0000313" key="9">
    <source>
        <dbReference type="Proteomes" id="UP000308181"/>
    </source>
</evidence>
<dbReference type="GO" id="GO:0006099">
    <property type="term" value="P:tricarboxylic acid cycle"/>
    <property type="evidence" value="ECO:0007669"/>
    <property type="project" value="TreeGrafter"/>
</dbReference>
<comment type="cofactor">
    <cofactor evidence="1">
        <name>thiamine diphosphate</name>
        <dbReference type="ChEBI" id="CHEBI:58937"/>
    </cofactor>
</comment>
<dbReference type="OrthoDB" id="9759785at2"/>
<dbReference type="Gene3D" id="3.40.50.970">
    <property type="match status" value="1"/>
</dbReference>
<evidence type="ECO:0000259" key="7">
    <source>
        <dbReference type="SMART" id="SM00861"/>
    </source>
</evidence>
<accession>A0A4U1C6V1</accession>
<dbReference type="InterPro" id="IPR031717">
    <property type="entry name" value="ODO-1/KGD_C"/>
</dbReference>
<dbReference type="AlphaFoldDB" id="A0A4U1C6V1"/>
<dbReference type="Pfam" id="PF02779">
    <property type="entry name" value="Transket_pyr"/>
    <property type="match status" value="1"/>
</dbReference>
<reference evidence="8 9" key="1">
    <citation type="submission" date="2019-04" db="EMBL/GenBank/DDBJ databases">
        <title>Pedobacter sp. AR-3-17 sp. nov., isolated from Arctic soil.</title>
        <authorList>
            <person name="Dahal R.H."/>
            <person name="Kim D.-U."/>
        </authorList>
    </citation>
    <scope>NUCLEOTIDE SEQUENCE [LARGE SCALE GENOMIC DNA]</scope>
    <source>
        <strain evidence="8 9">AR-3-17</strain>
    </source>
</reference>
<keyword evidence="6" id="KW-0786">Thiamine pyrophosphate</keyword>
<proteinExistence type="inferred from homology"/>
<evidence type="ECO:0000256" key="5">
    <source>
        <dbReference type="ARBA" id="ARBA00023002"/>
    </source>
</evidence>
<keyword evidence="5 8" id="KW-0560">Oxidoreductase</keyword>
<dbReference type="Pfam" id="PF16078">
    <property type="entry name" value="2-oxogl_dehyd_N"/>
    <property type="match status" value="1"/>
</dbReference>
<sequence length="932" mass="106067">MDSLSYLSNADSAYIDSLYQSYKSDPQSVDFGWQKFFEGFDFGQQSEGKNIPTGKGASAPEHVLKEINVLNMINGYRQRGHLFTKTNPVRERRKYFPGKELETFGFSKDDLDTIFNAGIEVGLGPATLRDIYQLLEDTYSQSIGVEYRYMRNPLKLKWFEERMESCRNTPNFDVEKKKRILLKLNQAVAFENFLGTKFLGQKRFSLEGAESLIPALDSVIEKGAELGIQEFVLGMAHRGRLNVLANIMGKTYKDIFSEFEGKYNKDLPFGGDVKYHLGFSTDVETSSNQKVHLSLCPNPSHLETVDAVVEGITRSKMDMKYGGDYKKIAPILLHGDASVAGQGIVYEVLQMAKLDGYKTGGTIHLVINNQIGFTTNYKDARSSTYCTDIAKVTLSPVFHVNGDDVEALVYAINMAMEYRQRFHNDVFIDILCYRRYGHNESDEPRFTQPLLYKTIEKHPNPREIYVEKLLSSGAVDVNLAKQMEKEFRDLLQERLNESKEDKGAPSNPAFSGAWTEVRFSKPEDFASSPATAIDEKTFLKIAKKIAQLPTDKVFLSKIDRLFKERLKMVEETKTFDWAMGELMAYASIAEEGKRVRISGQDVERGTFSHRHAVVVVEDSEEEYIPLANISETQAPFEIFNSHLSEYGVLGFEYGYAMANPNALTVWEAQFGDFFNGAQIVIDQYISAAETKWQRANGLVMLLPHGFEGQGPEHSSARVERFLELCAEFNMQVINCTTPAQFFHALRRQLKRQIRKPLIVFTPKSLLRSPKCVSPLKDFTENKFQEVIDDPNIKAAKVKRVLLCTGKIYYDLLEAQEQGIRDDVAIVRLEQMYPTPFEQLEKIREKYKKAEFVWVQEEPENMGAWPFISRIFRKSKFDFDVIARKASSSPATGFAKQHIAEQTAIVAKAFEIKNVEDAKELIIETTAKAKKFD</sequence>
<protein>
    <recommendedName>
        <fullName evidence="4">oxoglutarate dehydrogenase (succinyl-transferring)</fullName>
        <ecNumber evidence="4">1.2.4.2</ecNumber>
    </recommendedName>
</protein>
<evidence type="ECO:0000313" key="8">
    <source>
        <dbReference type="EMBL" id="TKC01055.1"/>
    </source>
</evidence>
<dbReference type="PANTHER" id="PTHR23152:SF4">
    <property type="entry name" value="2-OXOADIPATE DEHYDROGENASE COMPLEX COMPONENT E1"/>
    <property type="match status" value="1"/>
</dbReference>
<keyword evidence="9" id="KW-1185">Reference proteome</keyword>
<dbReference type="Gene3D" id="3.40.50.12470">
    <property type="match status" value="1"/>
</dbReference>
<dbReference type="InterPro" id="IPR001017">
    <property type="entry name" value="DH_E1"/>
</dbReference>
<evidence type="ECO:0000256" key="4">
    <source>
        <dbReference type="ARBA" id="ARBA00012280"/>
    </source>
</evidence>
<comment type="caution">
    <text evidence="8">The sequence shown here is derived from an EMBL/GenBank/DDBJ whole genome shotgun (WGS) entry which is preliminary data.</text>
</comment>
<evidence type="ECO:0000256" key="3">
    <source>
        <dbReference type="ARBA" id="ARBA00006936"/>
    </source>
</evidence>
<dbReference type="InterPro" id="IPR011603">
    <property type="entry name" value="2oxoglutarate_DH_E1"/>
</dbReference>
<dbReference type="GO" id="GO:0045252">
    <property type="term" value="C:oxoglutarate dehydrogenase complex"/>
    <property type="evidence" value="ECO:0007669"/>
    <property type="project" value="TreeGrafter"/>
</dbReference>
<dbReference type="GO" id="GO:0030976">
    <property type="term" value="F:thiamine pyrophosphate binding"/>
    <property type="evidence" value="ECO:0007669"/>
    <property type="project" value="InterPro"/>
</dbReference>
<name>A0A4U1C6V1_9SPHI</name>
<dbReference type="RefSeq" id="WP_136825260.1">
    <property type="nucleotide sequence ID" value="NZ_SWBP01000001.1"/>
</dbReference>
<evidence type="ECO:0000256" key="2">
    <source>
        <dbReference type="ARBA" id="ARBA00003906"/>
    </source>
</evidence>
<dbReference type="SMART" id="SM00861">
    <property type="entry name" value="Transket_pyr"/>
    <property type="match status" value="1"/>
</dbReference>
<dbReference type="NCBIfam" id="TIGR00239">
    <property type="entry name" value="2oxo_dh_E1"/>
    <property type="match status" value="1"/>
</dbReference>
<dbReference type="PANTHER" id="PTHR23152">
    <property type="entry name" value="2-OXOGLUTARATE DEHYDROGENASE"/>
    <property type="match status" value="1"/>
</dbReference>
<dbReference type="InterPro" id="IPR042179">
    <property type="entry name" value="KGD_C_sf"/>
</dbReference>
<dbReference type="Gene3D" id="1.10.287.1150">
    <property type="entry name" value="TPP helical domain"/>
    <property type="match status" value="1"/>
</dbReference>
<dbReference type="GO" id="GO:0004591">
    <property type="term" value="F:oxoglutarate dehydrogenase (succinyl-transferring) activity"/>
    <property type="evidence" value="ECO:0007669"/>
    <property type="project" value="UniProtKB-EC"/>
</dbReference>
<evidence type="ECO:0000256" key="6">
    <source>
        <dbReference type="ARBA" id="ARBA00023052"/>
    </source>
</evidence>
<dbReference type="InterPro" id="IPR029061">
    <property type="entry name" value="THDP-binding"/>
</dbReference>
<feature type="domain" description="Transketolase-like pyrimidine-binding" evidence="7">
    <location>
        <begin position="575"/>
        <end position="768"/>
    </location>
</feature>
<comment type="function">
    <text evidence="2">E1 component of the 2-oxoglutarate dehydrogenase (OGDH) complex which catalyzes the decarboxylation of 2-oxoglutarate, the first step in the conversion of 2-oxoglutarate to succinyl-CoA and CO(2).</text>
</comment>
<dbReference type="EC" id="1.2.4.2" evidence="4"/>
<evidence type="ECO:0000256" key="1">
    <source>
        <dbReference type="ARBA" id="ARBA00001964"/>
    </source>
</evidence>
<dbReference type="Pfam" id="PF00676">
    <property type="entry name" value="E1_dh"/>
    <property type="match status" value="1"/>
</dbReference>
<dbReference type="SUPFAM" id="SSF52518">
    <property type="entry name" value="Thiamin diphosphate-binding fold (THDP-binding)"/>
    <property type="match status" value="2"/>
</dbReference>
<dbReference type="NCBIfam" id="NF006914">
    <property type="entry name" value="PRK09404.1"/>
    <property type="match status" value="1"/>
</dbReference>
<dbReference type="NCBIfam" id="NF008907">
    <property type="entry name" value="PRK12270.1"/>
    <property type="match status" value="1"/>
</dbReference>